<sequence length="262" mass="24773">MADEQYRWLDSDTAERLLSGESPDVVEPADRERAARLAHTLGSLTPPGPQDGAELPGEAAALAAFRKVRAEGFAGAPVGDAGEVGDVVQLGVPVVSAGVSRRQRAARFGLAAVLALGVAGGAAVVAGGSGTPEPGATVSAAATPTPGESQGGTPVPEPGVSAEGVVPDGGGAGGTTGGAPSGGAGGSAVSGGSGASGGTTSGGDGGKGAQENEALGTTCRDLALGRSVDGARRRSLEGAAGGAAKVPAYCAGVLQGDKGDKG</sequence>
<keyword evidence="2" id="KW-0472">Membrane</keyword>
<dbReference type="OrthoDB" id="4338553at2"/>
<keyword evidence="2" id="KW-1133">Transmembrane helix</keyword>
<gene>
    <name evidence="3" type="ORF">IQ63_25045</name>
</gene>
<feature type="non-terminal residue" evidence="3">
    <location>
        <position position="262"/>
    </location>
</feature>
<dbReference type="AlphaFoldDB" id="A0A0L0K229"/>
<dbReference type="RefSeq" id="WP_159031191.1">
    <property type="nucleotide sequence ID" value="NZ_KQ257823.1"/>
</dbReference>
<evidence type="ECO:0000313" key="4">
    <source>
        <dbReference type="Proteomes" id="UP000037151"/>
    </source>
</evidence>
<protein>
    <submittedName>
        <fullName evidence="3">Uncharacterized protein</fullName>
    </submittedName>
</protein>
<comment type="caution">
    <text evidence="3">The sequence shown here is derived from an EMBL/GenBank/DDBJ whole genome shotgun (WGS) entry which is preliminary data.</text>
</comment>
<dbReference type="EMBL" id="JPPY01000141">
    <property type="protein sequence ID" value="KND31878.1"/>
    <property type="molecule type" value="Genomic_DNA"/>
</dbReference>
<feature type="compositionally biased region" description="Polar residues" evidence="1">
    <location>
        <begin position="140"/>
        <end position="152"/>
    </location>
</feature>
<name>A0A0L0K229_9ACTN</name>
<evidence type="ECO:0000256" key="1">
    <source>
        <dbReference type="SAM" id="MobiDB-lite"/>
    </source>
</evidence>
<evidence type="ECO:0000313" key="3">
    <source>
        <dbReference type="EMBL" id="KND31878.1"/>
    </source>
</evidence>
<keyword evidence="2" id="KW-0812">Transmembrane</keyword>
<proteinExistence type="predicted"/>
<accession>A0A0L0K229</accession>
<feature type="transmembrane region" description="Helical" evidence="2">
    <location>
        <begin position="108"/>
        <end position="128"/>
    </location>
</feature>
<dbReference type="Proteomes" id="UP000037151">
    <property type="component" value="Unassembled WGS sequence"/>
</dbReference>
<feature type="compositionally biased region" description="Gly residues" evidence="1">
    <location>
        <begin position="167"/>
        <end position="208"/>
    </location>
</feature>
<reference evidence="4" key="1">
    <citation type="submission" date="2014-07" db="EMBL/GenBank/DDBJ databases">
        <title>Genome sequencing of plant-pathogenic Streptomyces species.</title>
        <authorList>
            <person name="Harrison J."/>
            <person name="Sapp M."/>
            <person name="Thwaites R."/>
            <person name="Studholme D.J."/>
        </authorList>
    </citation>
    <scope>NUCLEOTIDE SEQUENCE [LARGE SCALE GENOMIC DNA]</scope>
    <source>
        <strain evidence="4">NCPPB 4445</strain>
    </source>
</reference>
<evidence type="ECO:0000256" key="2">
    <source>
        <dbReference type="SAM" id="Phobius"/>
    </source>
</evidence>
<feature type="region of interest" description="Disordered" evidence="1">
    <location>
        <begin position="135"/>
        <end position="218"/>
    </location>
</feature>
<organism evidence="3 4">
    <name type="scientific">Streptomyces acidiscabies</name>
    <dbReference type="NCBI Taxonomy" id="42234"/>
    <lineage>
        <taxon>Bacteria</taxon>
        <taxon>Bacillati</taxon>
        <taxon>Actinomycetota</taxon>
        <taxon>Actinomycetes</taxon>
        <taxon>Kitasatosporales</taxon>
        <taxon>Streptomycetaceae</taxon>
        <taxon>Streptomyces</taxon>
    </lineage>
</organism>